<dbReference type="SMART" id="SM00347">
    <property type="entry name" value="HTH_MARR"/>
    <property type="match status" value="1"/>
</dbReference>
<sequence>MEHIQPPGDEQIAAVRAFNRFYTRQVGLLGESVLKGGFSLTEMRILYELAHRQCLTATELGGDLGLDAGYLSRILKKFAKQGLLERRASADDGRQFLLTLTGEGHRAFAPLDRASREQMADLLAPLLPHEREKLVSAMETIRRMLEPAADRQVSYILRPLRVGDLGWITHRQAILYHQEYGWNEDYEALAARILSEFVENFDPRHEVAWVAERNGEVAGSVFVVRDTAAVAKLRLLYVEPAARGLGIGRRLVGECIGFARAKGYEELTLWTNDVLVSARHLYQSVGFALVKEEKHHSFGKDLVGQTWTLRL</sequence>
<organism evidence="4 5">
    <name type="scientific">Nitratireductor thuwali</name>
    <dbReference type="NCBI Taxonomy" id="2267699"/>
    <lineage>
        <taxon>Bacteria</taxon>
        <taxon>Pseudomonadati</taxon>
        <taxon>Pseudomonadota</taxon>
        <taxon>Alphaproteobacteria</taxon>
        <taxon>Hyphomicrobiales</taxon>
        <taxon>Phyllobacteriaceae</taxon>
        <taxon>Nitratireductor</taxon>
    </lineage>
</organism>
<dbReference type="InterPro" id="IPR000182">
    <property type="entry name" value="GNAT_dom"/>
</dbReference>
<dbReference type="InterPro" id="IPR011991">
    <property type="entry name" value="ArsR-like_HTH"/>
</dbReference>
<feature type="domain" description="N-acetyltransferase" evidence="3">
    <location>
        <begin position="155"/>
        <end position="311"/>
    </location>
</feature>
<dbReference type="InterPro" id="IPR000835">
    <property type="entry name" value="HTH_MarR-typ"/>
</dbReference>
<dbReference type="RefSeq" id="WP_338528717.1">
    <property type="nucleotide sequence ID" value="NZ_CP030941.1"/>
</dbReference>
<dbReference type="Proteomes" id="UP001342418">
    <property type="component" value="Chromosome"/>
</dbReference>
<name>A0ABY5MGK1_9HYPH</name>
<proteinExistence type="predicted"/>
<dbReference type="Pfam" id="PF00583">
    <property type="entry name" value="Acetyltransf_1"/>
    <property type="match status" value="1"/>
</dbReference>
<dbReference type="PROSITE" id="PS51186">
    <property type="entry name" value="GNAT"/>
    <property type="match status" value="1"/>
</dbReference>
<evidence type="ECO:0008006" key="6">
    <source>
        <dbReference type="Google" id="ProtNLM"/>
    </source>
</evidence>
<keyword evidence="1" id="KW-0808">Transferase</keyword>
<accession>A0ABY5MGK1</accession>
<dbReference type="PANTHER" id="PTHR13947">
    <property type="entry name" value="GNAT FAMILY N-ACETYLTRANSFERASE"/>
    <property type="match status" value="1"/>
</dbReference>
<dbReference type="InterPro" id="IPR016181">
    <property type="entry name" value="Acyl_CoA_acyltransferase"/>
</dbReference>
<gene>
    <name evidence="4" type="ORF">NTH_00726</name>
</gene>
<evidence type="ECO:0000259" key="3">
    <source>
        <dbReference type="PROSITE" id="PS51186"/>
    </source>
</evidence>
<dbReference type="Pfam" id="PF01047">
    <property type="entry name" value="MarR"/>
    <property type="match status" value="1"/>
</dbReference>
<feature type="domain" description="HTH marR-type" evidence="2">
    <location>
        <begin position="1"/>
        <end position="143"/>
    </location>
</feature>
<dbReference type="PROSITE" id="PS50995">
    <property type="entry name" value="HTH_MARR_2"/>
    <property type="match status" value="1"/>
</dbReference>
<dbReference type="PANTHER" id="PTHR13947:SF37">
    <property type="entry name" value="LD18367P"/>
    <property type="match status" value="1"/>
</dbReference>
<evidence type="ECO:0000259" key="2">
    <source>
        <dbReference type="PROSITE" id="PS50995"/>
    </source>
</evidence>
<dbReference type="SUPFAM" id="SSF46785">
    <property type="entry name" value="Winged helix' DNA-binding domain"/>
    <property type="match status" value="1"/>
</dbReference>
<keyword evidence="5" id="KW-1185">Reference proteome</keyword>
<dbReference type="CDD" id="cd00090">
    <property type="entry name" value="HTH_ARSR"/>
    <property type="match status" value="1"/>
</dbReference>
<dbReference type="CDD" id="cd04301">
    <property type="entry name" value="NAT_SF"/>
    <property type="match status" value="1"/>
</dbReference>
<dbReference type="SUPFAM" id="SSF55729">
    <property type="entry name" value="Acyl-CoA N-acyltransferases (Nat)"/>
    <property type="match status" value="1"/>
</dbReference>
<dbReference type="InterPro" id="IPR050769">
    <property type="entry name" value="NAT_camello-type"/>
</dbReference>
<dbReference type="Gene3D" id="1.10.10.10">
    <property type="entry name" value="Winged helix-like DNA-binding domain superfamily/Winged helix DNA-binding domain"/>
    <property type="match status" value="1"/>
</dbReference>
<dbReference type="InterPro" id="IPR036390">
    <property type="entry name" value="WH_DNA-bd_sf"/>
</dbReference>
<evidence type="ECO:0000313" key="5">
    <source>
        <dbReference type="Proteomes" id="UP001342418"/>
    </source>
</evidence>
<reference evidence="4 5" key="1">
    <citation type="submission" date="2018-07" db="EMBL/GenBank/DDBJ databases">
        <title>Genome sequence of Nitratireductor thuwali#1536.</title>
        <authorList>
            <person name="Michoud G."/>
            <person name="Merlino G."/>
            <person name="Sefrji F.O."/>
            <person name="Daffonchio D."/>
        </authorList>
    </citation>
    <scope>NUCLEOTIDE SEQUENCE [LARGE SCALE GENOMIC DNA]</scope>
    <source>
        <strain evidence="5">Nit1536</strain>
    </source>
</reference>
<dbReference type="InterPro" id="IPR036388">
    <property type="entry name" value="WH-like_DNA-bd_sf"/>
</dbReference>
<evidence type="ECO:0000313" key="4">
    <source>
        <dbReference type="EMBL" id="UUP16281.1"/>
    </source>
</evidence>
<dbReference type="Gene3D" id="3.40.630.30">
    <property type="match status" value="1"/>
</dbReference>
<evidence type="ECO:0000256" key="1">
    <source>
        <dbReference type="ARBA" id="ARBA00022679"/>
    </source>
</evidence>
<protein>
    <recommendedName>
        <fullName evidence="6">MarR family transcriptional regulator</fullName>
    </recommendedName>
</protein>
<dbReference type="EMBL" id="CP030941">
    <property type="protein sequence ID" value="UUP16281.1"/>
    <property type="molecule type" value="Genomic_DNA"/>
</dbReference>